<dbReference type="PANTHER" id="PTHR11728">
    <property type="entry name" value="GLYCEROL-3-PHOSPHATE DEHYDROGENASE"/>
    <property type="match status" value="1"/>
</dbReference>
<comment type="caution">
    <text evidence="5">The sequence shown here is derived from an EMBL/GenBank/DDBJ whole genome shotgun (WGS) entry which is preliminary data.</text>
</comment>
<reference evidence="5" key="1">
    <citation type="journal article" date="2014" name="Front. Microbiol.">
        <title>High frequency of phylogenetically diverse reductive dehalogenase-homologous genes in deep subseafloor sedimentary metagenomes.</title>
        <authorList>
            <person name="Kawai M."/>
            <person name="Futagami T."/>
            <person name="Toyoda A."/>
            <person name="Takaki Y."/>
            <person name="Nishi S."/>
            <person name="Hori S."/>
            <person name="Arai W."/>
            <person name="Tsubouchi T."/>
            <person name="Morono Y."/>
            <person name="Uchiyama I."/>
            <person name="Ito T."/>
            <person name="Fujiyama A."/>
            <person name="Inagaki F."/>
            <person name="Takami H."/>
        </authorList>
    </citation>
    <scope>NUCLEOTIDE SEQUENCE</scope>
    <source>
        <strain evidence="5">Expedition CK06-06</strain>
    </source>
</reference>
<evidence type="ECO:0000259" key="3">
    <source>
        <dbReference type="Pfam" id="PF01210"/>
    </source>
</evidence>
<dbReference type="InterPro" id="IPR008927">
    <property type="entry name" value="6-PGluconate_DH-like_C_sf"/>
</dbReference>
<dbReference type="InterPro" id="IPR011128">
    <property type="entry name" value="G3P_DH_NAD-dep_N"/>
</dbReference>
<dbReference type="Pfam" id="PF07479">
    <property type="entry name" value="NAD_Gly3P_dh_C"/>
    <property type="match status" value="1"/>
</dbReference>
<feature type="domain" description="Glycerol-3-phosphate dehydrogenase NAD-dependent N-terminal" evidence="3">
    <location>
        <begin position="3"/>
        <end position="167"/>
    </location>
</feature>
<dbReference type="PRINTS" id="PR00077">
    <property type="entry name" value="GPDHDRGNASE"/>
</dbReference>
<dbReference type="GO" id="GO:0051287">
    <property type="term" value="F:NAD binding"/>
    <property type="evidence" value="ECO:0007669"/>
    <property type="project" value="InterPro"/>
</dbReference>
<evidence type="ECO:0000313" key="5">
    <source>
        <dbReference type="EMBL" id="GAG78001.1"/>
    </source>
</evidence>
<dbReference type="Pfam" id="PF01210">
    <property type="entry name" value="NAD_Gly3P_dh_N"/>
    <property type="match status" value="1"/>
</dbReference>
<evidence type="ECO:0008006" key="6">
    <source>
        <dbReference type="Google" id="ProtNLM"/>
    </source>
</evidence>
<sequence length="265" mass="29692">MKKVTVLGAGYMGSAITFPLAENGFDVNLWGTWLDDNIINSCLKGKHPKLKKPLHKNVNLYYSKDLKKSIIDRNIIFIGISSEGFLPIFKKLLESIKDSKEDYIFFTLTKGFLNHNGKVKQLSSTAKELFEEKFPRKKFKWASIGGPVKAVELSDHIPSLSIYGINSSEIKKLAKLFSTDYYRVLTSADVCGVEICSALKNIYSMAPGICDGIYKSTREGMYHNFNSILFNQGIIEISKIVYRIVGNNNTVFNLAGIGDLYGVVF</sequence>
<dbReference type="EMBL" id="BART01010877">
    <property type="protein sequence ID" value="GAG78001.1"/>
    <property type="molecule type" value="Genomic_DNA"/>
</dbReference>
<dbReference type="InterPro" id="IPR036291">
    <property type="entry name" value="NAD(P)-bd_dom_sf"/>
</dbReference>
<gene>
    <name evidence="5" type="ORF">S01H4_23442</name>
</gene>
<dbReference type="AlphaFoldDB" id="X1C0W3"/>
<protein>
    <recommendedName>
        <fullName evidence="6">Glycerol-3-phosphate dehydrogenase (NAD(P)(+))</fullName>
    </recommendedName>
</protein>
<comment type="similarity">
    <text evidence="1">Belongs to the NAD-dependent glycerol-3-phosphate dehydrogenase family.</text>
</comment>
<dbReference type="GO" id="GO:0016616">
    <property type="term" value="F:oxidoreductase activity, acting on the CH-OH group of donors, NAD or NADP as acceptor"/>
    <property type="evidence" value="ECO:0007669"/>
    <property type="project" value="InterPro"/>
</dbReference>
<dbReference type="SUPFAM" id="SSF48179">
    <property type="entry name" value="6-phosphogluconate dehydrogenase C-terminal domain-like"/>
    <property type="match status" value="1"/>
</dbReference>
<dbReference type="PANTHER" id="PTHR11728:SF1">
    <property type="entry name" value="GLYCEROL-3-PHOSPHATE DEHYDROGENASE [NAD(+)] 2, CHLOROPLASTIC"/>
    <property type="match status" value="1"/>
</dbReference>
<dbReference type="SUPFAM" id="SSF51735">
    <property type="entry name" value="NAD(P)-binding Rossmann-fold domains"/>
    <property type="match status" value="1"/>
</dbReference>
<proteinExistence type="inferred from homology"/>
<evidence type="ECO:0000256" key="2">
    <source>
        <dbReference type="ARBA" id="ARBA00023002"/>
    </source>
</evidence>
<name>X1C0W3_9ZZZZ</name>
<dbReference type="InterPro" id="IPR006109">
    <property type="entry name" value="G3P_DH_NAD-dep_C"/>
</dbReference>
<dbReference type="InterPro" id="IPR006168">
    <property type="entry name" value="G3P_DH_NAD-dep"/>
</dbReference>
<dbReference type="PIRSF" id="PIRSF000114">
    <property type="entry name" value="Glycerol-3-P_dh"/>
    <property type="match status" value="1"/>
</dbReference>
<accession>X1C0W3</accession>
<dbReference type="Gene3D" id="1.10.1040.10">
    <property type="entry name" value="N-(1-d-carboxylethyl)-l-norvaline Dehydrogenase, domain 2"/>
    <property type="match status" value="1"/>
</dbReference>
<dbReference type="Gene3D" id="3.40.50.720">
    <property type="entry name" value="NAD(P)-binding Rossmann-like Domain"/>
    <property type="match status" value="1"/>
</dbReference>
<keyword evidence="2" id="KW-0560">Oxidoreductase</keyword>
<dbReference type="GO" id="GO:0046168">
    <property type="term" value="P:glycerol-3-phosphate catabolic process"/>
    <property type="evidence" value="ECO:0007669"/>
    <property type="project" value="InterPro"/>
</dbReference>
<evidence type="ECO:0000259" key="4">
    <source>
        <dbReference type="Pfam" id="PF07479"/>
    </source>
</evidence>
<organism evidence="5">
    <name type="scientific">marine sediment metagenome</name>
    <dbReference type="NCBI Taxonomy" id="412755"/>
    <lineage>
        <taxon>unclassified sequences</taxon>
        <taxon>metagenomes</taxon>
        <taxon>ecological metagenomes</taxon>
    </lineage>
</organism>
<dbReference type="GO" id="GO:0005975">
    <property type="term" value="P:carbohydrate metabolic process"/>
    <property type="evidence" value="ECO:0007669"/>
    <property type="project" value="InterPro"/>
</dbReference>
<dbReference type="InterPro" id="IPR013328">
    <property type="entry name" value="6PGD_dom2"/>
</dbReference>
<dbReference type="GO" id="GO:0005829">
    <property type="term" value="C:cytosol"/>
    <property type="evidence" value="ECO:0007669"/>
    <property type="project" value="TreeGrafter"/>
</dbReference>
<evidence type="ECO:0000256" key="1">
    <source>
        <dbReference type="ARBA" id="ARBA00011009"/>
    </source>
</evidence>
<feature type="domain" description="Glycerol-3-phosphate dehydrogenase NAD-dependent C-terminal" evidence="4">
    <location>
        <begin position="189"/>
        <end position="261"/>
    </location>
</feature>